<dbReference type="STRING" id="521674.Plim_2416"/>
<gene>
    <name evidence="1" type="ordered locus">Plim_2416</name>
</gene>
<evidence type="ECO:0000313" key="1">
    <source>
        <dbReference type="EMBL" id="ADG68242.1"/>
    </source>
</evidence>
<evidence type="ECO:0008006" key="3">
    <source>
        <dbReference type="Google" id="ProtNLM"/>
    </source>
</evidence>
<dbReference type="Proteomes" id="UP000002220">
    <property type="component" value="Chromosome"/>
</dbReference>
<dbReference type="InterPro" id="IPR029058">
    <property type="entry name" value="AB_hydrolase_fold"/>
</dbReference>
<dbReference type="Gene3D" id="3.40.50.1820">
    <property type="entry name" value="alpha/beta hydrolase"/>
    <property type="match status" value="1"/>
</dbReference>
<reference evidence="1 2" key="1">
    <citation type="journal article" date="2010" name="Stand. Genomic Sci.">
        <title>Complete genome sequence of Planctomyces limnophilus type strain (Mu 290).</title>
        <authorList>
            <person name="Labutti K."/>
            <person name="Sikorski J."/>
            <person name="Schneider S."/>
            <person name="Nolan M."/>
            <person name="Lucas S."/>
            <person name="Glavina Del Rio T."/>
            <person name="Tice H."/>
            <person name="Cheng J.F."/>
            <person name="Goodwin L."/>
            <person name="Pitluck S."/>
            <person name="Liolios K."/>
            <person name="Ivanova N."/>
            <person name="Mavromatis K."/>
            <person name="Mikhailova N."/>
            <person name="Pati A."/>
            <person name="Chen A."/>
            <person name="Palaniappan K."/>
            <person name="Land M."/>
            <person name="Hauser L."/>
            <person name="Chang Y.J."/>
            <person name="Jeffries C.D."/>
            <person name="Tindall B.J."/>
            <person name="Rohde M."/>
            <person name="Goker M."/>
            <person name="Woyke T."/>
            <person name="Bristow J."/>
            <person name="Eisen J.A."/>
            <person name="Markowitz V."/>
            <person name="Hugenholtz P."/>
            <person name="Kyrpides N.C."/>
            <person name="Klenk H.P."/>
            <person name="Lapidus A."/>
        </authorList>
    </citation>
    <scope>NUCLEOTIDE SEQUENCE [LARGE SCALE GENOMIC DNA]</scope>
    <source>
        <strain evidence="2">ATCC 43296 / DSM 3776 / IFAM 1008 / 290</strain>
    </source>
</reference>
<dbReference type="EMBL" id="CP001744">
    <property type="protein sequence ID" value="ADG68242.1"/>
    <property type="molecule type" value="Genomic_DNA"/>
</dbReference>
<dbReference type="SUPFAM" id="SSF53474">
    <property type="entry name" value="alpha/beta-Hydrolases"/>
    <property type="match status" value="1"/>
</dbReference>
<sequence length="326" mass="35870">MQPKQLSECAAAIHRLLKHARMTWLLGSLAFMVCDGNSAACQASDPPLEQTANATEVFSLSEISSKLKELPPSLAQWQGFPVHQLESGGRQAMIVMPKMAHNIPEGRGKPWVWIGEFPHVLNDFETRMLREGFAIVYLPTPNQFGLAPAMKAWEEFYDRLTRDYGFDQQPALVGISRGGLYVYNWASRHPDKVCCIYGDAPVCDILSWPAGQPVNAQYKGPGSAPNWKALKEIAGIASDAEIAKAGLSPIDQLEPLAKANIPLLHVYGDADEVVPWDENTGVLATRYKALGGEITLIPKPGVKHHPHGLTDSTPIVEFVKKSWLKQ</sequence>
<dbReference type="AlphaFoldDB" id="D5SP98"/>
<protein>
    <recommendedName>
        <fullName evidence="3">Peptidase S9 prolyl oligopeptidase catalytic domain-containing protein</fullName>
    </recommendedName>
</protein>
<keyword evidence="2" id="KW-1185">Reference proteome</keyword>
<dbReference type="KEGG" id="plm:Plim_2416"/>
<dbReference type="OrthoDB" id="234896at2"/>
<dbReference type="HOGENOM" id="CLU_072317_0_0_0"/>
<evidence type="ECO:0000313" key="2">
    <source>
        <dbReference type="Proteomes" id="UP000002220"/>
    </source>
</evidence>
<accession>D5SP98</accession>
<name>D5SP98_PLAL2</name>
<dbReference type="RefSeq" id="WP_013110673.1">
    <property type="nucleotide sequence ID" value="NC_014148.1"/>
</dbReference>
<proteinExistence type="predicted"/>
<organism evidence="1 2">
    <name type="scientific">Planctopirus limnophila (strain ATCC 43296 / DSM 3776 / IFAM 1008 / Mu 290)</name>
    <name type="common">Planctomyces limnophilus</name>
    <dbReference type="NCBI Taxonomy" id="521674"/>
    <lineage>
        <taxon>Bacteria</taxon>
        <taxon>Pseudomonadati</taxon>
        <taxon>Planctomycetota</taxon>
        <taxon>Planctomycetia</taxon>
        <taxon>Planctomycetales</taxon>
        <taxon>Planctomycetaceae</taxon>
        <taxon>Planctopirus</taxon>
    </lineage>
</organism>
<dbReference type="eggNOG" id="COG1073">
    <property type="taxonomic scope" value="Bacteria"/>
</dbReference>